<organism evidence="2 3">
    <name type="scientific">Exophiala dermatitidis (strain ATCC 34100 / CBS 525.76 / NIH/UT8656)</name>
    <name type="common">Black yeast</name>
    <name type="synonym">Wangiella dermatitidis</name>
    <dbReference type="NCBI Taxonomy" id="858893"/>
    <lineage>
        <taxon>Eukaryota</taxon>
        <taxon>Fungi</taxon>
        <taxon>Dikarya</taxon>
        <taxon>Ascomycota</taxon>
        <taxon>Pezizomycotina</taxon>
        <taxon>Eurotiomycetes</taxon>
        <taxon>Chaetothyriomycetidae</taxon>
        <taxon>Chaetothyriales</taxon>
        <taxon>Herpotrichiellaceae</taxon>
        <taxon>Exophiala</taxon>
    </lineage>
</organism>
<dbReference type="VEuPathDB" id="FungiDB:HMPREF1120_00681"/>
<dbReference type="InParanoid" id="H6BK15"/>
<evidence type="ECO:0000256" key="1">
    <source>
        <dbReference type="SAM" id="MobiDB-lite"/>
    </source>
</evidence>
<feature type="region of interest" description="Disordered" evidence="1">
    <location>
        <begin position="91"/>
        <end position="111"/>
    </location>
</feature>
<dbReference type="HOGENOM" id="CLU_1165818_0_0_1"/>
<accession>H6BK15</accession>
<proteinExistence type="predicted"/>
<name>H6BK15_EXODN</name>
<dbReference type="EMBL" id="JH226130">
    <property type="protein sequence ID" value="EHY52469.1"/>
    <property type="molecule type" value="Genomic_DNA"/>
</dbReference>
<dbReference type="RefSeq" id="XP_009152930.1">
    <property type="nucleotide sequence ID" value="XM_009154682.1"/>
</dbReference>
<sequence>MFRDLCLGFFMAQANPASHAGFKNRITLNLDVLRSLEAWCADEWNSEHLFSEERAGQPQMTFLGPDIDADRDNIDVDSDLDVNTDKIDVNGDLDIDTNGDPDIEADSDADSDTLSEKNFLRVQAMAQREEKLCALEFRRDFIKLEVAISEAAMAQLDVARQFAETQLDPTGNGAGHLHRDKYFVEWMVLRHFMLVALRKVHGALGSKSFLKGHQYELWDLVDPLWKSDEVLTGSHGSY</sequence>
<dbReference type="GeneID" id="20305320"/>
<evidence type="ECO:0000313" key="3">
    <source>
        <dbReference type="Proteomes" id="UP000007304"/>
    </source>
</evidence>
<reference evidence="2" key="1">
    <citation type="submission" date="2011-07" db="EMBL/GenBank/DDBJ databases">
        <title>The Genome Sequence of Exophiala (Wangiella) dermatitidis NIH/UT8656.</title>
        <authorList>
            <consortium name="The Broad Institute Genome Sequencing Platform"/>
            <person name="Cuomo C."/>
            <person name="Wang Z."/>
            <person name="Hunicke-Smith S."/>
            <person name="Szanislo P.J."/>
            <person name="Earl A."/>
            <person name="Young S.K."/>
            <person name="Zeng Q."/>
            <person name="Gargeya S."/>
            <person name="Fitzgerald M."/>
            <person name="Haas B."/>
            <person name="Abouelleil A."/>
            <person name="Alvarado L."/>
            <person name="Arachchi H.M."/>
            <person name="Berlin A."/>
            <person name="Brown A."/>
            <person name="Chapman S.B."/>
            <person name="Chen Z."/>
            <person name="Dunbar C."/>
            <person name="Freedman E."/>
            <person name="Gearin G."/>
            <person name="Gellesch M."/>
            <person name="Goldberg J."/>
            <person name="Griggs A."/>
            <person name="Gujja S."/>
            <person name="Heiman D."/>
            <person name="Howarth C."/>
            <person name="Larson L."/>
            <person name="Lui A."/>
            <person name="MacDonald P.J.P."/>
            <person name="Montmayeur A."/>
            <person name="Murphy C."/>
            <person name="Neiman D."/>
            <person name="Pearson M."/>
            <person name="Priest M."/>
            <person name="Roberts A."/>
            <person name="Saif S."/>
            <person name="Shea T."/>
            <person name="Shenoy N."/>
            <person name="Sisk P."/>
            <person name="Stolte C."/>
            <person name="Sykes S."/>
            <person name="Wortman J."/>
            <person name="Nusbaum C."/>
            <person name="Birren B."/>
        </authorList>
    </citation>
    <scope>NUCLEOTIDE SEQUENCE</scope>
    <source>
        <strain evidence="2">NIH/UT8656</strain>
    </source>
</reference>
<gene>
    <name evidence="2" type="ORF">HMPREF1120_00681</name>
</gene>
<evidence type="ECO:0000313" key="2">
    <source>
        <dbReference type="EMBL" id="EHY52469.1"/>
    </source>
</evidence>
<dbReference type="Proteomes" id="UP000007304">
    <property type="component" value="Unassembled WGS sequence"/>
</dbReference>
<keyword evidence="3" id="KW-1185">Reference proteome</keyword>
<protein>
    <submittedName>
        <fullName evidence="2">Uncharacterized protein</fullName>
    </submittedName>
</protein>
<dbReference type="AlphaFoldDB" id="H6BK15"/>